<organism evidence="1 2">
    <name type="scientific">Didymella exigua CBS 183.55</name>
    <dbReference type="NCBI Taxonomy" id="1150837"/>
    <lineage>
        <taxon>Eukaryota</taxon>
        <taxon>Fungi</taxon>
        <taxon>Dikarya</taxon>
        <taxon>Ascomycota</taxon>
        <taxon>Pezizomycotina</taxon>
        <taxon>Dothideomycetes</taxon>
        <taxon>Pleosporomycetidae</taxon>
        <taxon>Pleosporales</taxon>
        <taxon>Pleosporineae</taxon>
        <taxon>Didymellaceae</taxon>
        <taxon>Didymella</taxon>
    </lineage>
</organism>
<accession>A0A6A5REK6</accession>
<name>A0A6A5REK6_9PLEO</name>
<dbReference type="EMBL" id="ML978989">
    <property type="protein sequence ID" value="KAF1924956.1"/>
    <property type="molecule type" value="Genomic_DNA"/>
</dbReference>
<gene>
    <name evidence="1" type="ORF">M421DRAFT_95099</name>
</gene>
<dbReference type="Proteomes" id="UP000800082">
    <property type="component" value="Unassembled WGS sequence"/>
</dbReference>
<protein>
    <submittedName>
        <fullName evidence="1">Uncharacterized protein</fullName>
    </submittedName>
</protein>
<dbReference type="AlphaFoldDB" id="A0A6A5REK6"/>
<proteinExistence type="predicted"/>
<dbReference type="GeneID" id="54355939"/>
<keyword evidence="2" id="KW-1185">Reference proteome</keyword>
<reference evidence="1" key="1">
    <citation type="journal article" date="2020" name="Stud. Mycol.">
        <title>101 Dothideomycetes genomes: a test case for predicting lifestyles and emergence of pathogens.</title>
        <authorList>
            <person name="Haridas S."/>
            <person name="Albert R."/>
            <person name="Binder M."/>
            <person name="Bloem J."/>
            <person name="Labutti K."/>
            <person name="Salamov A."/>
            <person name="Andreopoulos B."/>
            <person name="Baker S."/>
            <person name="Barry K."/>
            <person name="Bills G."/>
            <person name="Bluhm B."/>
            <person name="Cannon C."/>
            <person name="Castanera R."/>
            <person name="Culley D."/>
            <person name="Daum C."/>
            <person name="Ezra D."/>
            <person name="Gonzalez J."/>
            <person name="Henrissat B."/>
            <person name="Kuo A."/>
            <person name="Liang C."/>
            <person name="Lipzen A."/>
            <person name="Lutzoni F."/>
            <person name="Magnuson J."/>
            <person name="Mondo S."/>
            <person name="Nolan M."/>
            <person name="Ohm R."/>
            <person name="Pangilinan J."/>
            <person name="Park H.-J."/>
            <person name="Ramirez L."/>
            <person name="Alfaro M."/>
            <person name="Sun H."/>
            <person name="Tritt A."/>
            <person name="Yoshinaga Y."/>
            <person name="Zwiers L.-H."/>
            <person name="Turgeon B."/>
            <person name="Goodwin S."/>
            <person name="Spatafora J."/>
            <person name="Crous P."/>
            <person name="Grigoriev I."/>
        </authorList>
    </citation>
    <scope>NUCLEOTIDE SEQUENCE</scope>
    <source>
        <strain evidence="1">CBS 183.55</strain>
    </source>
</reference>
<evidence type="ECO:0000313" key="1">
    <source>
        <dbReference type="EMBL" id="KAF1924956.1"/>
    </source>
</evidence>
<evidence type="ECO:0000313" key="2">
    <source>
        <dbReference type="Proteomes" id="UP000800082"/>
    </source>
</evidence>
<dbReference type="RefSeq" id="XP_033445208.1">
    <property type="nucleotide sequence ID" value="XM_033598272.1"/>
</dbReference>
<sequence length="227" mass="24491">MLPSVSVYSQTGVLPIEREAGSIGCVQTATEVVDFINTTSQSALLHDALHRNAHTGLFFVWCMTFRGRAKPCTGVGILCEPPANRNLTLTRGLHIAKHKQRRPQDAAVHSLSHDMPINGILMDAVRQPSIPNRPAPLLRSPNPPAVLKSPLTHQRPIQPAQLRRRSLSRGVRRHCAAVSALPRRPGGIFLPAGYAVGNHGRVVVGAGLHGGVDGVEEPVAHLFQCDL</sequence>